<feature type="compositionally biased region" description="Low complexity" evidence="1">
    <location>
        <begin position="971"/>
        <end position="980"/>
    </location>
</feature>
<gene>
    <name evidence="2" type="ORF">B0H64DRAFT_429696</name>
</gene>
<feature type="region of interest" description="Disordered" evidence="1">
    <location>
        <begin position="556"/>
        <end position="615"/>
    </location>
</feature>
<proteinExistence type="predicted"/>
<evidence type="ECO:0000256" key="1">
    <source>
        <dbReference type="SAM" id="MobiDB-lite"/>
    </source>
</evidence>
<comment type="caution">
    <text evidence="2">The sequence shown here is derived from an EMBL/GenBank/DDBJ whole genome shotgun (WGS) entry which is preliminary data.</text>
</comment>
<evidence type="ECO:0000313" key="2">
    <source>
        <dbReference type="EMBL" id="KAK3298498.1"/>
    </source>
</evidence>
<feature type="compositionally biased region" description="Polar residues" evidence="1">
    <location>
        <begin position="886"/>
        <end position="899"/>
    </location>
</feature>
<dbReference type="GeneID" id="87842855"/>
<dbReference type="RefSeq" id="XP_062662012.1">
    <property type="nucleotide sequence ID" value="XM_062805907.1"/>
</dbReference>
<feature type="compositionally biased region" description="Polar residues" evidence="1">
    <location>
        <begin position="588"/>
        <end position="613"/>
    </location>
</feature>
<name>A0AAE0HL07_9PEZI</name>
<sequence length="1009" mass="110369">MSGPKASWEGGPDEFKMLEGAMSEAYLILHGPPDLPGDAEILGVCGVSTENADQNKYGWMVADFLHWKLLLHNLGEKAAQTWASSLNISKFLDEIDGVDMADDKIVDIIGRHEDDIMAMPNDSDGFVDTFLRRLAESAHAAVSRRTVLAVMVFAPVTPEQDICVNLDNKQTYLTADRLYRIVNEAVGNVRLPIMLLTPSPFTGGWSCRSMNPPMCPGSDQMMRIIAKSSGGAFARRFIRSFTERNSPLMTDSQRKGIPFDDPMPLRPTALQTDCLRHFQRQIHESLEHRFSVFAQDHAFILSPLSARDPSVFSDTWAEYGPRRGLRFEHWAERWSSTRPDVDHPRRFEFLGEAFGGTRESQLFHLNHLIKTELETNVGDWDRQVGGCTRELYVGFQKSLTPTEDEAKRAFDALEFRASSAIVAQMVVKAFGLPLPDGFKCRYWPDKMDGVNDEHYRKLQYAFGEAHSLFDQAAVLPSENQHQFKNVRFLRAARWLSASIASRFVNGSREDIEAFVCRDVTRFITKIQDAQKALLLEDQAVRRAGLDWIAAIGLGGQTPAADETGLTDQNSPGSRLDAQAAPWSPDMAGQTQHQETTAVTPSTEAEGSIAQSDMKQAAEDNLEYPDTQTAVDDRVGRTWGPVGTPDWTDKPEMESTADNGLDSLKLSPVAPEVPALNSQLNGTDKEVGSSFVSSSLPIQKEPGNNATAWETVTSVPASSFLDVDDNASAWDKILNPPIASNGGQEKKEAPIAFQESENLLDLEEKSVPEPATPIRPEPAAESSLQQALGRLAESLTAVAGEMGASGWNETEYLARVFKKVAETIEEDKDGMAFGSKTMPSASETTSSHSHASFGVNKNHGTSSKWLDAISWRLPQATAKGNEEAKTPSVSSAATSWRLSQGGTGKDRSKVATSSSILDVSPEITDGHPDMGSFNVQKESSAKQNPVHANMSDMQPAAGMGSSGASTDNTESARPAPAQAAATDNQLDDHQEDESNLACGNTFWARAGFKF</sequence>
<reference evidence="2" key="2">
    <citation type="submission" date="2023-06" db="EMBL/GenBank/DDBJ databases">
        <authorList>
            <consortium name="Lawrence Berkeley National Laboratory"/>
            <person name="Haridas S."/>
            <person name="Hensen N."/>
            <person name="Bonometti L."/>
            <person name="Westerberg I."/>
            <person name="Brannstrom I.O."/>
            <person name="Guillou S."/>
            <person name="Cros-Aarteil S."/>
            <person name="Calhoun S."/>
            <person name="Kuo A."/>
            <person name="Mondo S."/>
            <person name="Pangilinan J."/>
            <person name="Riley R."/>
            <person name="Labutti K."/>
            <person name="Andreopoulos B."/>
            <person name="Lipzen A."/>
            <person name="Chen C."/>
            <person name="Yanf M."/>
            <person name="Daum C."/>
            <person name="Ng V."/>
            <person name="Clum A."/>
            <person name="Steindorff A."/>
            <person name="Ohm R."/>
            <person name="Martin F."/>
            <person name="Silar P."/>
            <person name="Natvig D."/>
            <person name="Lalanne C."/>
            <person name="Gautier V."/>
            <person name="Ament-Velasquez S.L."/>
            <person name="Kruys A."/>
            <person name="Hutchinson M.I."/>
            <person name="Powell A.J."/>
            <person name="Barry K."/>
            <person name="Miller A.N."/>
            <person name="Grigoriev I.V."/>
            <person name="Debuchy R."/>
            <person name="Gladieux P."/>
            <person name="Thoren M.H."/>
            <person name="Johannesson H."/>
        </authorList>
    </citation>
    <scope>NUCLEOTIDE SEQUENCE</scope>
    <source>
        <strain evidence="2">CBS 168.71</strain>
    </source>
</reference>
<evidence type="ECO:0000313" key="3">
    <source>
        <dbReference type="Proteomes" id="UP001278766"/>
    </source>
</evidence>
<keyword evidence="3" id="KW-1185">Reference proteome</keyword>
<feature type="region of interest" description="Disordered" evidence="1">
    <location>
        <begin position="829"/>
        <end position="858"/>
    </location>
</feature>
<accession>A0AAE0HL07</accession>
<organism evidence="2 3">
    <name type="scientific">Chaetomium fimeti</name>
    <dbReference type="NCBI Taxonomy" id="1854472"/>
    <lineage>
        <taxon>Eukaryota</taxon>
        <taxon>Fungi</taxon>
        <taxon>Dikarya</taxon>
        <taxon>Ascomycota</taxon>
        <taxon>Pezizomycotina</taxon>
        <taxon>Sordariomycetes</taxon>
        <taxon>Sordariomycetidae</taxon>
        <taxon>Sordariales</taxon>
        <taxon>Chaetomiaceae</taxon>
        <taxon>Chaetomium</taxon>
    </lineage>
</organism>
<feature type="compositionally biased region" description="Low complexity" evidence="1">
    <location>
        <begin position="839"/>
        <end position="851"/>
    </location>
</feature>
<protein>
    <submittedName>
        <fullName evidence="2">Uncharacterized protein</fullName>
    </submittedName>
</protein>
<feature type="region of interest" description="Disordered" evidence="1">
    <location>
        <begin position="877"/>
        <end position="994"/>
    </location>
</feature>
<dbReference type="Proteomes" id="UP001278766">
    <property type="component" value="Unassembled WGS sequence"/>
</dbReference>
<feature type="compositionally biased region" description="Polar residues" evidence="1">
    <location>
        <begin position="961"/>
        <end position="970"/>
    </location>
</feature>
<reference evidence="2" key="1">
    <citation type="journal article" date="2023" name="Mol. Phylogenet. Evol.">
        <title>Genome-scale phylogeny and comparative genomics of the fungal order Sordariales.</title>
        <authorList>
            <person name="Hensen N."/>
            <person name="Bonometti L."/>
            <person name="Westerberg I."/>
            <person name="Brannstrom I.O."/>
            <person name="Guillou S."/>
            <person name="Cros-Aarteil S."/>
            <person name="Calhoun S."/>
            <person name="Haridas S."/>
            <person name="Kuo A."/>
            <person name="Mondo S."/>
            <person name="Pangilinan J."/>
            <person name="Riley R."/>
            <person name="LaButti K."/>
            <person name="Andreopoulos B."/>
            <person name="Lipzen A."/>
            <person name="Chen C."/>
            <person name="Yan M."/>
            <person name="Daum C."/>
            <person name="Ng V."/>
            <person name="Clum A."/>
            <person name="Steindorff A."/>
            <person name="Ohm R.A."/>
            <person name="Martin F."/>
            <person name="Silar P."/>
            <person name="Natvig D.O."/>
            <person name="Lalanne C."/>
            <person name="Gautier V."/>
            <person name="Ament-Velasquez S.L."/>
            <person name="Kruys A."/>
            <person name="Hutchinson M.I."/>
            <person name="Powell A.J."/>
            <person name="Barry K."/>
            <person name="Miller A.N."/>
            <person name="Grigoriev I.V."/>
            <person name="Debuchy R."/>
            <person name="Gladieux P."/>
            <person name="Hiltunen Thoren M."/>
            <person name="Johannesson H."/>
        </authorList>
    </citation>
    <scope>NUCLEOTIDE SEQUENCE</scope>
    <source>
        <strain evidence="2">CBS 168.71</strain>
    </source>
</reference>
<dbReference type="AlphaFoldDB" id="A0AAE0HL07"/>
<dbReference type="EMBL" id="JAUEPN010000002">
    <property type="protein sequence ID" value="KAK3298498.1"/>
    <property type="molecule type" value="Genomic_DNA"/>
</dbReference>
<feature type="region of interest" description="Disordered" evidence="1">
    <location>
        <begin position="632"/>
        <end position="657"/>
    </location>
</feature>
<feature type="compositionally biased region" description="Polar residues" evidence="1">
    <location>
        <begin position="932"/>
        <end position="942"/>
    </location>
</feature>